<keyword evidence="2" id="KW-1185">Reference proteome</keyword>
<name>A0ABR2SZV0_9ROSI</name>
<protein>
    <submittedName>
        <fullName evidence="1">Uncharacterized protein</fullName>
    </submittedName>
</protein>
<reference evidence="1 2" key="1">
    <citation type="journal article" date="2024" name="G3 (Bethesda)">
        <title>Genome assembly of Hibiscus sabdariffa L. provides insights into metabolisms of medicinal natural products.</title>
        <authorList>
            <person name="Kim T."/>
        </authorList>
    </citation>
    <scope>NUCLEOTIDE SEQUENCE [LARGE SCALE GENOMIC DNA]</scope>
    <source>
        <strain evidence="1">TK-2024</strain>
        <tissue evidence="1">Old leaves</tissue>
    </source>
</reference>
<dbReference type="EMBL" id="JBBPBN010000010">
    <property type="protein sequence ID" value="KAK9030763.1"/>
    <property type="molecule type" value="Genomic_DNA"/>
</dbReference>
<evidence type="ECO:0000313" key="2">
    <source>
        <dbReference type="Proteomes" id="UP001396334"/>
    </source>
</evidence>
<evidence type="ECO:0000313" key="1">
    <source>
        <dbReference type="EMBL" id="KAK9030763.1"/>
    </source>
</evidence>
<sequence>MRRVIGQCHGDADGAEIREESWVFCNLQILDQLESICRRPLCFASVRATHVFDCPKLKKLSFHITPTVPKTNYIVFQDRKHGGIDYTGKTRP</sequence>
<comment type="caution">
    <text evidence="1">The sequence shown here is derived from an EMBL/GenBank/DDBJ whole genome shotgun (WGS) entry which is preliminary data.</text>
</comment>
<organism evidence="1 2">
    <name type="scientific">Hibiscus sabdariffa</name>
    <name type="common">roselle</name>
    <dbReference type="NCBI Taxonomy" id="183260"/>
    <lineage>
        <taxon>Eukaryota</taxon>
        <taxon>Viridiplantae</taxon>
        <taxon>Streptophyta</taxon>
        <taxon>Embryophyta</taxon>
        <taxon>Tracheophyta</taxon>
        <taxon>Spermatophyta</taxon>
        <taxon>Magnoliopsida</taxon>
        <taxon>eudicotyledons</taxon>
        <taxon>Gunneridae</taxon>
        <taxon>Pentapetalae</taxon>
        <taxon>rosids</taxon>
        <taxon>malvids</taxon>
        <taxon>Malvales</taxon>
        <taxon>Malvaceae</taxon>
        <taxon>Malvoideae</taxon>
        <taxon>Hibiscus</taxon>
    </lineage>
</organism>
<dbReference type="Proteomes" id="UP001396334">
    <property type="component" value="Unassembled WGS sequence"/>
</dbReference>
<proteinExistence type="predicted"/>
<accession>A0ABR2SZV0</accession>
<gene>
    <name evidence="1" type="ORF">V6N11_032175</name>
</gene>